<evidence type="ECO:0000313" key="4">
    <source>
        <dbReference type="Proteomes" id="UP001164746"/>
    </source>
</evidence>
<protein>
    <submittedName>
        <fullName evidence="3">FBX28-like protein</fullName>
    </submittedName>
</protein>
<evidence type="ECO:0000313" key="3">
    <source>
        <dbReference type="EMBL" id="WAR20145.1"/>
    </source>
</evidence>
<organism evidence="3 4">
    <name type="scientific">Mya arenaria</name>
    <name type="common">Soft-shell clam</name>
    <dbReference type="NCBI Taxonomy" id="6604"/>
    <lineage>
        <taxon>Eukaryota</taxon>
        <taxon>Metazoa</taxon>
        <taxon>Spiralia</taxon>
        <taxon>Lophotrochozoa</taxon>
        <taxon>Mollusca</taxon>
        <taxon>Bivalvia</taxon>
        <taxon>Autobranchia</taxon>
        <taxon>Heteroconchia</taxon>
        <taxon>Euheterodonta</taxon>
        <taxon>Imparidentia</taxon>
        <taxon>Neoheterodontei</taxon>
        <taxon>Myida</taxon>
        <taxon>Myoidea</taxon>
        <taxon>Myidae</taxon>
        <taxon>Mya</taxon>
    </lineage>
</organism>
<reference evidence="3" key="1">
    <citation type="submission" date="2022-11" db="EMBL/GenBank/DDBJ databases">
        <title>Centuries of genome instability and evolution in soft-shell clam transmissible cancer (bioRxiv).</title>
        <authorList>
            <person name="Hart S.F.M."/>
            <person name="Yonemitsu M.A."/>
            <person name="Giersch R.M."/>
            <person name="Beal B.F."/>
            <person name="Arriagada G."/>
            <person name="Davis B.W."/>
            <person name="Ostrander E.A."/>
            <person name="Goff S.P."/>
            <person name="Metzger M.J."/>
        </authorList>
    </citation>
    <scope>NUCLEOTIDE SEQUENCE</scope>
    <source>
        <strain evidence="3">MELC-2E11</strain>
        <tissue evidence="3">Siphon/mantle</tissue>
    </source>
</reference>
<dbReference type="PANTHER" id="PTHR13252:SF9">
    <property type="entry name" value="F-BOX ONLY PROTEIN 28"/>
    <property type="match status" value="1"/>
</dbReference>
<feature type="region of interest" description="Disordered" evidence="2">
    <location>
        <begin position="217"/>
        <end position="259"/>
    </location>
</feature>
<dbReference type="InterPro" id="IPR039719">
    <property type="entry name" value="FBXO28"/>
</dbReference>
<dbReference type="PANTHER" id="PTHR13252">
    <property type="entry name" value="F-BOX ONLY PROTEIN 28"/>
    <property type="match status" value="1"/>
</dbReference>
<feature type="coiled-coil region" evidence="1">
    <location>
        <begin position="142"/>
        <end position="197"/>
    </location>
</feature>
<name>A0ABY7FDI6_MYAAR</name>
<dbReference type="EMBL" id="CP111022">
    <property type="protein sequence ID" value="WAR20145.1"/>
    <property type="molecule type" value="Genomic_DNA"/>
</dbReference>
<feature type="compositionally biased region" description="Basic residues" evidence="2">
    <location>
        <begin position="235"/>
        <end position="244"/>
    </location>
</feature>
<gene>
    <name evidence="3" type="ORF">MAR_001983</name>
</gene>
<sequence length="259" mass="29200">MASEESIHFLELPEEIHEHIFSYLTFHETSETRRVLDELLSILFRLQCKEQPPRSHEFLQELRDISSMAMEHFDEKIAPNLKNKLPAITLPYPFSETCASTSAIFPFPPSPVRGPSMRSEVTSLGLQVRGQTSSVMQVRKEVVELKNCYTQYKKKIVEQEKKLVHQGQTIIELDKKVNDLNQKFVDLAAEFQKLREQKEGGEGLGGSVCHVSEKGGEEVNGFLAPAPGTSSKTTATKRRKRKSGGKAETAGKRSRRSNN</sequence>
<dbReference type="Proteomes" id="UP001164746">
    <property type="component" value="Chromosome 11"/>
</dbReference>
<accession>A0ABY7FDI6</accession>
<keyword evidence="4" id="KW-1185">Reference proteome</keyword>
<proteinExistence type="predicted"/>
<evidence type="ECO:0000256" key="1">
    <source>
        <dbReference type="SAM" id="Coils"/>
    </source>
</evidence>
<keyword evidence="1" id="KW-0175">Coiled coil</keyword>
<evidence type="ECO:0000256" key="2">
    <source>
        <dbReference type="SAM" id="MobiDB-lite"/>
    </source>
</evidence>